<organism evidence="1 2">
    <name type="scientific">Pomacea canaliculata</name>
    <name type="common">Golden apple snail</name>
    <dbReference type="NCBI Taxonomy" id="400727"/>
    <lineage>
        <taxon>Eukaryota</taxon>
        <taxon>Metazoa</taxon>
        <taxon>Spiralia</taxon>
        <taxon>Lophotrochozoa</taxon>
        <taxon>Mollusca</taxon>
        <taxon>Gastropoda</taxon>
        <taxon>Caenogastropoda</taxon>
        <taxon>Architaenioglossa</taxon>
        <taxon>Ampullarioidea</taxon>
        <taxon>Ampullariidae</taxon>
        <taxon>Pomacea</taxon>
    </lineage>
</organism>
<sequence length="93" mass="10017">MLGKGKEIFLIKYHNRFVHPYVRSIITKFTDTTVVFLSLPPHPHHPNPHLSLKDPSGGARGCVAGDVGVGLANVSFPEVPAPQELPANGIRVG</sequence>
<name>A0A2T7NY28_POMCA</name>
<evidence type="ECO:0000313" key="1">
    <source>
        <dbReference type="EMBL" id="PVD26069.1"/>
    </source>
</evidence>
<dbReference type="EMBL" id="PZQS01000008">
    <property type="protein sequence ID" value="PVD26069.1"/>
    <property type="molecule type" value="Genomic_DNA"/>
</dbReference>
<dbReference type="Proteomes" id="UP000245119">
    <property type="component" value="Linkage Group LG8"/>
</dbReference>
<gene>
    <name evidence="1" type="ORF">C0Q70_13737</name>
</gene>
<proteinExistence type="predicted"/>
<accession>A0A2T7NY28</accession>
<reference evidence="1 2" key="1">
    <citation type="submission" date="2018-04" db="EMBL/GenBank/DDBJ databases">
        <title>The genome of golden apple snail Pomacea canaliculata provides insight into stress tolerance and invasive adaptation.</title>
        <authorList>
            <person name="Liu C."/>
            <person name="Liu B."/>
            <person name="Ren Y."/>
            <person name="Zhang Y."/>
            <person name="Wang H."/>
            <person name="Li S."/>
            <person name="Jiang F."/>
            <person name="Yin L."/>
            <person name="Zhang G."/>
            <person name="Qian W."/>
            <person name="Fan W."/>
        </authorList>
    </citation>
    <scope>NUCLEOTIDE SEQUENCE [LARGE SCALE GENOMIC DNA]</scope>
    <source>
        <strain evidence="1">SZHN2017</strain>
        <tissue evidence="1">Muscle</tissue>
    </source>
</reference>
<keyword evidence="2" id="KW-1185">Reference proteome</keyword>
<comment type="caution">
    <text evidence="1">The sequence shown here is derived from an EMBL/GenBank/DDBJ whole genome shotgun (WGS) entry which is preliminary data.</text>
</comment>
<protein>
    <submittedName>
        <fullName evidence="1">Uncharacterized protein</fullName>
    </submittedName>
</protein>
<evidence type="ECO:0000313" key="2">
    <source>
        <dbReference type="Proteomes" id="UP000245119"/>
    </source>
</evidence>
<dbReference type="AlphaFoldDB" id="A0A2T7NY28"/>